<dbReference type="AlphaFoldDB" id="A0A120I9C9"/>
<reference evidence="4" key="2">
    <citation type="submission" date="2016-01" db="EMBL/GenBank/DDBJ databases">
        <title>Six Aerococcus type strain genome sequencing and assembly using PacBio and Illumina Hiseq.</title>
        <authorList>
            <person name="Carkaci D."/>
            <person name="Dargis R."/>
            <person name="Nielsen X.C."/>
            <person name="Skovgaard O."/>
            <person name="Fuursted K."/>
            <person name="Christensen J.J."/>
        </authorList>
    </citation>
    <scope>NUCLEOTIDE SEQUENCE [LARGE SCALE GENOMIC DNA]</scope>
    <source>
        <strain evidence="4">CCUG43001</strain>
    </source>
</reference>
<reference evidence="2 4" key="1">
    <citation type="journal article" date="2016" name="Genome Announc.">
        <title>Complete Genome Sequences of Aerococcus christensenii CCUG 28831T, Aerococcus sanguinicola CCUG 43001T, Aerococcus urinae CCUG 36881T, Aerococcus urinaeequi CCUG 28094T, Aerococcus urinaehominis CCUG 42038 BT, and Aerococcus viridans CCUG 4311T.</title>
        <authorList>
            <person name="Carkaci D."/>
            <person name="Dargis R."/>
            <person name="Nielsen X.C."/>
            <person name="Skovgaard O."/>
            <person name="Fuursted K."/>
            <person name="Christensen J.J."/>
        </authorList>
    </citation>
    <scope>NUCLEOTIDE SEQUENCE [LARGE SCALE GENOMIC DNA]</scope>
    <source>
        <strain evidence="2 4">CCUG43001</strain>
    </source>
</reference>
<accession>A0A120I9C9</accession>
<gene>
    <name evidence="2" type="ORF">AWM72_07070</name>
    <name evidence="3" type="ORF">CYJ28_02685</name>
</gene>
<dbReference type="Proteomes" id="UP000234239">
    <property type="component" value="Unassembled WGS sequence"/>
</dbReference>
<evidence type="ECO:0000313" key="3">
    <source>
        <dbReference type="EMBL" id="PKZ23478.1"/>
    </source>
</evidence>
<reference evidence="3 5" key="3">
    <citation type="submission" date="2017-12" db="EMBL/GenBank/DDBJ databases">
        <title>Phylogenetic diversity of female urinary microbiome.</title>
        <authorList>
            <person name="Thomas-White K."/>
            <person name="Wolfe A.J."/>
        </authorList>
    </citation>
    <scope>NUCLEOTIDE SEQUENCE [LARGE SCALE GENOMIC DNA]</scope>
    <source>
        <strain evidence="3 5">UMB0139</strain>
    </source>
</reference>
<dbReference type="Proteomes" id="UP000069912">
    <property type="component" value="Chromosome"/>
</dbReference>
<proteinExistence type="predicted"/>
<evidence type="ECO:0000259" key="1">
    <source>
        <dbReference type="Pfam" id="PF18739"/>
    </source>
</evidence>
<evidence type="ECO:0000313" key="2">
    <source>
        <dbReference type="EMBL" id="AMB94526.1"/>
    </source>
</evidence>
<dbReference type="EMBL" id="PKGY01000001">
    <property type="protein sequence ID" value="PKZ23478.1"/>
    <property type="molecule type" value="Genomic_DNA"/>
</dbReference>
<sequence length="157" mass="18847">MNLIRYLEVFCRNYREIKDNKPQEYYENQARILEYIQDNVDVEFTKVFSENIKYDDEKNLRKKLNTLFKELPDPIKSEIKQEDKSPSKSISSLAHKLVDTRNYRTHGDDPDKYKSRITDPNEVVEILNLLEQILHYLVMNELGVPKTAIREFQMNRF</sequence>
<keyword evidence="4" id="KW-1185">Reference proteome</keyword>
<protein>
    <recommendedName>
        <fullName evidence="1">Apea-like HEPN domain-containing protein</fullName>
    </recommendedName>
</protein>
<organism evidence="2 4">
    <name type="scientific">Aerococcus sanguinicola</name>
    <dbReference type="NCBI Taxonomy" id="119206"/>
    <lineage>
        <taxon>Bacteria</taxon>
        <taxon>Bacillati</taxon>
        <taxon>Bacillota</taxon>
        <taxon>Bacilli</taxon>
        <taxon>Lactobacillales</taxon>
        <taxon>Aerococcaceae</taxon>
        <taxon>Aerococcus</taxon>
    </lineage>
</organism>
<dbReference type="InterPro" id="IPR041229">
    <property type="entry name" value="HEPN_Apea"/>
</dbReference>
<name>A0A120I9C9_9LACT</name>
<dbReference type="Pfam" id="PF18739">
    <property type="entry name" value="HEPN_Apea"/>
    <property type="match status" value="1"/>
</dbReference>
<feature type="domain" description="Apea-like HEPN" evidence="1">
    <location>
        <begin position="2"/>
        <end position="147"/>
    </location>
</feature>
<dbReference type="KEGG" id="asan:AWM72_07070"/>
<evidence type="ECO:0000313" key="5">
    <source>
        <dbReference type="Proteomes" id="UP000234239"/>
    </source>
</evidence>
<evidence type="ECO:0000313" key="4">
    <source>
        <dbReference type="Proteomes" id="UP000069912"/>
    </source>
</evidence>
<dbReference type="EMBL" id="CP014160">
    <property type="protein sequence ID" value="AMB94526.1"/>
    <property type="molecule type" value="Genomic_DNA"/>
</dbReference>